<organism evidence="1 2">
    <name type="scientific">Massarina eburnea CBS 473.64</name>
    <dbReference type="NCBI Taxonomy" id="1395130"/>
    <lineage>
        <taxon>Eukaryota</taxon>
        <taxon>Fungi</taxon>
        <taxon>Dikarya</taxon>
        <taxon>Ascomycota</taxon>
        <taxon>Pezizomycotina</taxon>
        <taxon>Dothideomycetes</taxon>
        <taxon>Pleosporomycetidae</taxon>
        <taxon>Pleosporales</taxon>
        <taxon>Massarineae</taxon>
        <taxon>Massarinaceae</taxon>
        <taxon>Massarina</taxon>
    </lineage>
</organism>
<dbReference type="AlphaFoldDB" id="A0A6A6RSM8"/>
<name>A0A6A6RSM8_9PLEO</name>
<gene>
    <name evidence="1" type="ORF">P280DRAFT_83400</name>
</gene>
<evidence type="ECO:0000313" key="1">
    <source>
        <dbReference type="EMBL" id="KAF2638370.1"/>
    </source>
</evidence>
<dbReference type="Proteomes" id="UP000799753">
    <property type="component" value="Unassembled WGS sequence"/>
</dbReference>
<reference evidence="1" key="1">
    <citation type="journal article" date="2020" name="Stud. Mycol.">
        <title>101 Dothideomycetes genomes: a test case for predicting lifestyles and emergence of pathogens.</title>
        <authorList>
            <person name="Haridas S."/>
            <person name="Albert R."/>
            <person name="Binder M."/>
            <person name="Bloem J."/>
            <person name="Labutti K."/>
            <person name="Salamov A."/>
            <person name="Andreopoulos B."/>
            <person name="Baker S."/>
            <person name="Barry K."/>
            <person name="Bills G."/>
            <person name="Bluhm B."/>
            <person name="Cannon C."/>
            <person name="Castanera R."/>
            <person name="Culley D."/>
            <person name="Daum C."/>
            <person name="Ezra D."/>
            <person name="Gonzalez J."/>
            <person name="Henrissat B."/>
            <person name="Kuo A."/>
            <person name="Liang C."/>
            <person name="Lipzen A."/>
            <person name="Lutzoni F."/>
            <person name="Magnuson J."/>
            <person name="Mondo S."/>
            <person name="Nolan M."/>
            <person name="Ohm R."/>
            <person name="Pangilinan J."/>
            <person name="Park H.-J."/>
            <person name="Ramirez L."/>
            <person name="Alfaro M."/>
            <person name="Sun H."/>
            <person name="Tritt A."/>
            <person name="Yoshinaga Y."/>
            <person name="Zwiers L.-H."/>
            <person name="Turgeon B."/>
            <person name="Goodwin S."/>
            <person name="Spatafora J."/>
            <person name="Crous P."/>
            <person name="Grigoriev I."/>
        </authorList>
    </citation>
    <scope>NUCLEOTIDE SEQUENCE</scope>
    <source>
        <strain evidence="1">CBS 473.64</strain>
    </source>
</reference>
<keyword evidence="2" id="KW-1185">Reference proteome</keyword>
<sequence length="157" mass="17352">MLRCYAPVLCSLCGSLDAGLPQQCLVLLENSRRRPGGDQADGPCFDYGQRTPAGEVTGVAKNVVLFLPWYDRPAIPREWACIPTRARCQFALKHILYCCPRAGRVGARWYGMHSAKSRTNFHGEMPASSTRTVLRTGPYNMSRASGNLTLYESLANP</sequence>
<accession>A0A6A6RSM8</accession>
<dbReference type="EMBL" id="MU006790">
    <property type="protein sequence ID" value="KAF2638370.1"/>
    <property type="molecule type" value="Genomic_DNA"/>
</dbReference>
<protein>
    <submittedName>
        <fullName evidence="1">Uncharacterized protein</fullName>
    </submittedName>
</protein>
<proteinExistence type="predicted"/>
<evidence type="ECO:0000313" key="2">
    <source>
        <dbReference type="Proteomes" id="UP000799753"/>
    </source>
</evidence>